<evidence type="ECO:0000313" key="3">
    <source>
        <dbReference type="Proteomes" id="UP000178859"/>
    </source>
</evidence>
<dbReference type="EMBL" id="MFDT01000012">
    <property type="protein sequence ID" value="OGE64978.1"/>
    <property type="molecule type" value="Genomic_DNA"/>
</dbReference>
<dbReference type="AlphaFoldDB" id="A0A1F5MHZ3"/>
<feature type="transmembrane region" description="Helical" evidence="1">
    <location>
        <begin position="296"/>
        <end position="314"/>
    </location>
</feature>
<protein>
    <recommendedName>
        <fullName evidence="4">Glycosyltransferase RgtA/B/C/D-like domain-containing protein</fullName>
    </recommendedName>
</protein>
<organism evidence="2 3">
    <name type="scientific">Candidatus Daviesbacteria bacterium RIFCSPLOWO2_02_FULL_36_7</name>
    <dbReference type="NCBI Taxonomy" id="1797792"/>
    <lineage>
        <taxon>Bacteria</taxon>
        <taxon>Candidatus Daviesiibacteriota</taxon>
    </lineage>
</organism>
<keyword evidence="1" id="KW-1133">Transmembrane helix</keyword>
<evidence type="ECO:0000313" key="2">
    <source>
        <dbReference type="EMBL" id="OGE64978.1"/>
    </source>
</evidence>
<keyword evidence="1" id="KW-0812">Transmembrane</keyword>
<proteinExistence type="predicted"/>
<feature type="transmembrane region" description="Helical" evidence="1">
    <location>
        <begin position="210"/>
        <end position="230"/>
    </location>
</feature>
<evidence type="ECO:0008006" key="4">
    <source>
        <dbReference type="Google" id="ProtNLM"/>
    </source>
</evidence>
<sequence length="400" mass="46257">MPLTKNNLIDLISLSVLTVVIIIAIFIFTSNFNTPWKHFSDQTQSFLKGRLDVDPLSFDKHDYVIQGGKYYWHQGPFPSALLIPFQLLFGTELSQGTVQLLLIIILCISLFKLARLKKFNILDSLYLVIVFLLGSTVVGLIIDPKSWFFSQVITVTILSLLILELESSRKWWLIGIFEAMLIATRFTSGFIIFTLIFLLYQEKNPLKRKFINLFFLLMPIAISGFLLIWFNYARFGNLFNNGYFTNDVGGYLNPLRDMGFFSLQHFPTNFYYYFLASVNPITSDISIHLKFPFIKYNGWGLSLFLVAPFFLYSLKSLKESSSYLRSLWIAVAITLFTLLTYYAPGWVQFGPRYTADFMPILYLLTLYGLTPTKLTNFQKMIIVFSCLFNTYLLVNPMVFI</sequence>
<feature type="transmembrane region" description="Helical" evidence="1">
    <location>
        <begin position="125"/>
        <end position="142"/>
    </location>
</feature>
<dbReference type="Proteomes" id="UP000178859">
    <property type="component" value="Unassembled WGS sequence"/>
</dbReference>
<feature type="transmembrane region" description="Helical" evidence="1">
    <location>
        <begin position="172"/>
        <end position="198"/>
    </location>
</feature>
<comment type="caution">
    <text evidence="2">The sequence shown here is derived from an EMBL/GenBank/DDBJ whole genome shotgun (WGS) entry which is preliminary data.</text>
</comment>
<gene>
    <name evidence="2" type="ORF">A3I48_00970</name>
</gene>
<feature type="transmembrane region" description="Helical" evidence="1">
    <location>
        <begin position="326"/>
        <end position="344"/>
    </location>
</feature>
<feature type="transmembrane region" description="Helical" evidence="1">
    <location>
        <begin position="7"/>
        <end position="28"/>
    </location>
</feature>
<feature type="transmembrane region" description="Helical" evidence="1">
    <location>
        <begin position="96"/>
        <end position="113"/>
    </location>
</feature>
<reference evidence="2 3" key="1">
    <citation type="journal article" date="2016" name="Nat. Commun.">
        <title>Thousands of microbial genomes shed light on interconnected biogeochemical processes in an aquifer system.</title>
        <authorList>
            <person name="Anantharaman K."/>
            <person name="Brown C.T."/>
            <person name="Hug L.A."/>
            <person name="Sharon I."/>
            <person name="Castelle C.J."/>
            <person name="Probst A.J."/>
            <person name="Thomas B.C."/>
            <person name="Singh A."/>
            <person name="Wilkins M.J."/>
            <person name="Karaoz U."/>
            <person name="Brodie E.L."/>
            <person name="Williams K.H."/>
            <person name="Hubbard S.S."/>
            <person name="Banfield J.F."/>
        </authorList>
    </citation>
    <scope>NUCLEOTIDE SEQUENCE [LARGE SCALE GENOMIC DNA]</scope>
</reference>
<evidence type="ECO:0000256" key="1">
    <source>
        <dbReference type="SAM" id="Phobius"/>
    </source>
</evidence>
<feature type="transmembrane region" description="Helical" evidence="1">
    <location>
        <begin position="381"/>
        <end position="399"/>
    </location>
</feature>
<keyword evidence="1" id="KW-0472">Membrane</keyword>
<name>A0A1F5MHZ3_9BACT</name>
<accession>A0A1F5MHZ3</accession>